<keyword evidence="2" id="KW-0812">Transmembrane</keyword>
<organism evidence="3 4">
    <name type="scientific">Streptomonospora litoralis</name>
    <dbReference type="NCBI Taxonomy" id="2498135"/>
    <lineage>
        <taxon>Bacteria</taxon>
        <taxon>Bacillati</taxon>
        <taxon>Actinomycetota</taxon>
        <taxon>Actinomycetes</taxon>
        <taxon>Streptosporangiales</taxon>
        <taxon>Nocardiopsidaceae</taxon>
        <taxon>Streptomonospora</taxon>
    </lineage>
</organism>
<gene>
    <name evidence="3" type="ORF">EKD16_20025</name>
</gene>
<proteinExistence type="predicted"/>
<reference evidence="3 4" key="1">
    <citation type="submission" date="2019-02" db="EMBL/GenBank/DDBJ databases">
        <authorList>
            <person name="Khodamoradi S."/>
            <person name="Hahnke R.L."/>
            <person name="Kaempfer P."/>
            <person name="Schumann P."/>
            <person name="Rohde M."/>
            <person name="Steinert M."/>
            <person name="Luzhetskyy A."/>
            <person name="Wink J."/>
            <person name="Ruckert C."/>
        </authorList>
    </citation>
    <scope>NUCLEOTIDE SEQUENCE [LARGE SCALE GENOMIC DNA]</scope>
    <source>
        <strain evidence="3 4">M2</strain>
    </source>
</reference>
<keyword evidence="4" id="KW-1185">Reference proteome</keyword>
<sequence length="136" mass="13600">MSNDLPDPNHPEEAAASASEPAQPDRAGNAGGTRPSGQLRSALVTCGLLCMLIGPASCYRSLEISVAVSTNGVGDASAAQSSLITGVAASAGVPIVMAVIAAFRRDLKAAGWSAALLAWPFVVTAGVLFFGWTSGG</sequence>
<dbReference type="AlphaFoldDB" id="A0A4P6Q4Y1"/>
<keyword evidence="2" id="KW-0472">Membrane</keyword>
<evidence type="ECO:0000313" key="3">
    <source>
        <dbReference type="EMBL" id="QBI55768.1"/>
    </source>
</evidence>
<feature type="transmembrane region" description="Helical" evidence="2">
    <location>
        <begin position="82"/>
        <end position="103"/>
    </location>
</feature>
<evidence type="ECO:0000256" key="2">
    <source>
        <dbReference type="SAM" id="Phobius"/>
    </source>
</evidence>
<dbReference type="Proteomes" id="UP000292235">
    <property type="component" value="Chromosome"/>
</dbReference>
<name>A0A4P6Q4Y1_9ACTN</name>
<accession>A0A4P6Q4Y1</accession>
<evidence type="ECO:0000313" key="4">
    <source>
        <dbReference type="Proteomes" id="UP000292235"/>
    </source>
</evidence>
<dbReference type="KEGG" id="strr:EKD16_20025"/>
<dbReference type="EMBL" id="CP036455">
    <property type="protein sequence ID" value="QBI55768.1"/>
    <property type="molecule type" value="Genomic_DNA"/>
</dbReference>
<feature type="transmembrane region" description="Helical" evidence="2">
    <location>
        <begin position="110"/>
        <end position="132"/>
    </location>
</feature>
<keyword evidence="2" id="KW-1133">Transmembrane helix</keyword>
<evidence type="ECO:0000256" key="1">
    <source>
        <dbReference type="SAM" id="MobiDB-lite"/>
    </source>
</evidence>
<protein>
    <submittedName>
        <fullName evidence="3">Uncharacterized protein</fullName>
    </submittedName>
</protein>
<feature type="region of interest" description="Disordered" evidence="1">
    <location>
        <begin position="1"/>
        <end position="36"/>
    </location>
</feature>